<protein>
    <recommendedName>
        <fullName evidence="3">YecR-like lipoprotein</fullName>
    </recommendedName>
</protein>
<evidence type="ECO:0000313" key="2">
    <source>
        <dbReference type="Proteomes" id="UP001155500"/>
    </source>
</evidence>
<dbReference type="RefSeq" id="WP_279571995.1">
    <property type="nucleotide sequence ID" value="NZ_LWID01000001.1"/>
</dbReference>
<dbReference type="Pfam" id="PF13992">
    <property type="entry name" value="YecR"/>
    <property type="match status" value="1"/>
</dbReference>
<evidence type="ECO:0000313" key="1">
    <source>
        <dbReference type="EMBL" id="MDG6894521.1"/>
    </source>
</evidence>
<dbReference type="InterPro" id="IPR025731">
    <property type="entry name" value="YecR-like"/>
</dbReference>
<dbReference type="Proteomes" id="UP001155500">
    <property type="component" value="Unassembled WGS sequence"/>
</dbReference>
<proteinExistence type="predicted"/>
<accession>A0A9X4SPU9</accession>
<dbReference type="EMBL" id="LWID01000001">
    <property type="protein sequence ID" value="MDG6894521.1"/>
    <property type="molecule type" value="Genomic_DNA"/>
</dbReference>
<comment type="caution">
    <text evidence="1">The sequence shown here is derived from an EMBL/GenBank/DDBJ whole genome shotgun (WGS) entry which is preliminary data.</text>
</comment>
<dbReference type="AlphaFoldDB" id="A0A9X4SPU9"/>
<organism evidence="1 2">
    <name type="scientific">Volucribacter amazonae</name>
    <dbReference type="NCBI Taxonomy" id="256731"/>
    <lineage>
        <taxon>Bacteria</taxon>
        <taxon>Pseudomonadati</taxon>
        <taxon>Pseudomonadota</taxon>
        <taxon>Gammaproteobacteria</taxon>
        <taxon>Pasteurellales</taxon>
        <taxon>Pasteurellaceae</taxon>
        <taxon>Volucribacter</taxon>
    </lineage>
</organism>
<evidence type="ECO:0008006" key="3">
    <source>
        <dbReference type="Google" id="ProtNLM"/>
    </source>
</evidence>
<sequence length="103" mass="11104">MKKLLVIGLISAVLAGCSVNKELVATGGSKADGTIELSFEHSPFETPIINEEKGLELAKKRCSAWGYENAEKFGGQKQICTRFGGFGGCALFLVTIQYQCLDK</sequence>
<reference evidence="1" key="1">
    <citation type="submission" date="2016-03" db="EMBL/GenBank/DDBJ databases">
        <title>Co-evolution between Pasteurellaceae and their hosts.</title>
        <authorList>
            <person name="Hansen M.J."/>
            <person name="Bojesen A.M."/>
            <person name="Planet P."/>
        </authorList>
    </citation>
    <scope>NUCLEOTIDE SEQUENCE</scope>
    <source>
        <strain evidence="1">146/S8/89</strain>
    </source>
</reference>
<dbReference type="PROSITE" id="PS51257">
    <property type="entry name" value="PROKAR_LIPOPROTEIN"/>
    <property type="match status" value="1"/>
</dbReference>
<keyword evidence="2" id="KW-1185">Reference proteome</keyword>
<name>A0A9X4SPU9_9PAST</name>
<gene>
    <name evidence="1" type="ORF">A6A20_02515</name>
</gene>